<accession>A0ABW3WJR4</accession>
<evidence type="ECO:0000313" key="2">
    <source>
        <dbReference type="EMBL" id="MFD1265513.1"/>
    </source>
</evidence>
<dbReference type="PROSITE" id="PS50965">
    <property type="entry name" value="NERD"/>
    <property type="match status" value="1"/>
</dbReference>
<dbReference type="InterPro" id="IPR011528">
    <property type="entry name" value="NERD"/>
</dbReference>
<name>A0ABW3WJR4_9RHOO</name>
<feature type="domain" description="NERD" evidence="1">
    <location>
        <begin position="42"/>
        <end position="160"/>
    </location>
</feature>
<evidence type="ECO:0000313" key="3">
    <source>
        <dbReference type="Proteomes" id="UP001597158"/>
    </source>
</evidence>
<proteinExistence type="predicted"/>
<comment type="caution">
    <text evidence="2">The sequence shown here is derived from an EMBL/GenBank/DDBJ whole genome shotgun (WGS) entry which is preliminary data.</text>
</comment>
<organism evidence="2 3">
    <name type="scientific">Thauera mechernichensis</name>
    <dbReference type="NCBI Taxonomy" id="82788"/>
    <lineage>
        <taxon>Bacteria</taxon>
        <taxon>Pseudomonadati</taxon>
        <taxon>Pseudomonadota</taxon>
        <taxon>Betaproteobacteria</taxon>
        <taxon>Rhodocyclales</taxon>
        <taxon>Zoogloeaceae</taxon>
        <taxon>Thauera</taxon>
    </lineage>
</organism>
<sequence length="168" mass="19109">MILKEADPKDSQLTALETYLAAPGVPEATRQQIERELKILRAGIKGERESAYDIDFYSGASKNRIVIHDLRIEHNGRVAQIDHLILNRLLEVYVLETKHFSEGVSINEQGEFSIWFAGKPRGIPSPLEQNERHIAVLQDVFKTLEMPTRLGFRLQQRPRATRPQAPAS</sequence>
<dbReference type="Proteomes" id="UP001597158">
    <property type="component" value="Unassembled WGS sequence"/>
</dbReference>
<gene>
    <name evidence="2" type="ORF">ACFQ4M_18215</name>
</gene>
<keyword evidence="3" id="KW-1185">Reference proteome</keyword>
<protein>
    <submittedName>
        <fullName evidence="2">Nuclease-related domain-containing protein</fullName>
    </submittedName>
</protein>
<dbReference type="RefSeq" id="WP_277833081.1">
    <property type="nucleotide sequence ID" value="NZ_JARQZE010000006.1"/>
</dbReference>
<evidence type="ECO:0000259" key="1">
    <source>
        <dbReference type="PROSITE" id="PS50965"/>
    </source>
</evidence>
<dbReference type="Pfam" id="PF08378">
    <property type="entry name" value="NERD"/>
    <property type="match status" value="1"/>
</dbReference>
<reference evidence="3" key="1">
    <citation type="journal article" date="2019" name="Int. J. Syst. Evol. Microbiol.">
        <title>The Global Catalogue of Microorganisms (GCM) 10K type strain sequencing project: providing services to taxonomists for standard genome sequencing and annotation.</title>
        <authorList>
            <consortium name="The Broad Institute Genomics Platform"/>
            <consortium name="The Broad Institute Genome Sequencing Center for Infectious Disease"/>
            <person name="Wu L."/>
            <person name="Ma J."/>
        </authorList>
    </citation>
    <scope>NUCLEOTIDE SEQUENCE [LARGE SCALE GENOMIC DNA]</scope>
    <source>
        <strain evidence="3">CCUG 48884</strain>
    </source>
</reference>
<dbReference type="EMBL" id="JBHTMC010000034">
    <property type="protein sequence ID" value="MFD1265513.1"/>
    <property type="molecule type" value="Genomic_DNA"/>
</dbReference>